<reference evidence="1" key="1">
    <citation type="journal article" date="2015" name="Nature">
        <title>Complex archaea that bridge the gap between prokaryotes and eukaryotes.</title>
        <authorList>
            <person name="Spang A."/>
            <person name="Saw J.H."/>
            <person name="Jorgensen S.L."/>
            <person name="Zaremba-Niedzwiedzka K."/>
            <person name="Martijn J."/>
            <person name="Lind A.E."/>
            <person name="van Eijk R."/>
            <person name="Schleper C."/>
            <person name="Guy L."/>
            <person name="Ettema T.J."/>
        </authorList>
    </citation>
    <scope>NUCLEOTIDE SEQUENCE</scope>
</reference>
<dbReference type="SUPFAM" id="SSF48452">
    <property type="entry name" value="TPR-like"/>
    <property type="match status" value="1"/>
</dbReference>
<dbReference type="InterPro" id="IPR011990">
    <property type="entry name" value="TPR-like_helical_dom_sf"/>
</dbReference>
<dbReference type="EMBL" id="LAZR01006488">
    <property type="protein sequence ID" value="KKM91786.1"/>
    <property type="molecule type" value="Genomic_DNA"/>
</dbReference>
<dbReference type="PROSITE" id="PS50005">
    <property type="entry name" value="TPR"/>
    <property type="match status" value="1"/>
</dbReference>
<sequence>MSVLDEYKNDFLLLVEAGFIAINQTDEDSTMKLFKAAEMLDKTNPLTKIGFGYLALHKLELKKAITAFEEVLKKNPKNDMAKAFLGIAISMTPKNMVKGEKLLEETLKSDDKEVKKLAGIALDFVDKFIKKEPTPVEPKKKKGK</sequence>
<organism evidence="1">
    <name type="scientific">marine sediment metagenome</name>
    <dbReference type="NCBI Taxonomy" id="412755"/>
    <lineage>
        <taxon>unclassified sequences</taxon>
        <taxon>metagenomes</taxon>
        <taxon>ecological metagenomes</taxon>
    </lineage>
</organism>
<name>A0A0F9LXE5_9ZZZZ</name>
<gene>
    <name evidence="1" type="ORF">LCGC14_1225110</name>
</gene>
<dbReference type="Gene3D" id="1.25.40.10">
    <property type="entry name" value="Tetratricopeptide repeat domain"/>
    <property type="match status" value="1"/>
</dbReference>
<dbReference type="AlphaFoldDB" id="A0A0F9LXE5"/>
<evidence type="ECO:0000313" key="1">
    <source>
        <dbReference type="EMBL" id="KKM91786.1"/>
    </source>
</evidence>
<proteinExistence type="predicted"/>
<comment type="caution">
    <text evidence="1">The sequence shown here is derived from an EMBL/GenBank/DDBJ whole genome shotgun (WGS) entry which is preliminary data.</text>
</comment>
<protein>
    <submittedName>
        <fullName evidence="1">Uncharacterized protein</fullName>
    </submittedName>
</protein>
<accession>A0A0F9LXE5</accession>
<dbReference type="InterPro" id="IPR019734">
    <property type="entry name" value="TPR_rpt"/>
</dbReference>